<dbReference type="Proteomes" id="UP000251835">
    <property type="component" value="Unassembled WGS sequence"/>
</dbReference>
<dbReference type="GO" id="GO:0009977">
    <property type="term" value="F:proton motive force dependent protein transmembrane transporter activity"/>
    <property type="evidence" value="ECO:0007669"/>
    <property type="project" value="TreeGrafter"/>
</dbReference>
<dbReference type="EMBL" id="QENZ01000004">
    <property type="protein sequence ID" value="PVX50973.1"/>
    <property type="molecule type" value="Genomic_DNA"/>
</dbReference>
<feature type="transmembrane region" description="Helical" evidence="5">
    <location>
        <begin position="92"/>
        <end position="113"/>
    </location>
</feature>
<dbReference type="PANTHER" id="PTHR30371:SF0">
    <property type="entry name" value="SEC-INDEPENDENT PROTEIN TRANSLOCASE PROTEIN TATC, CHLOROPLASTIC-RELATED"/>
    <property type="match status" value="1"/>
</dbReference>
<comment type="caution">
    <text evidence="6">The sequence shown here is derived from an EMBL/GenBank/DDBJ whole genome shotgun (WGS) entry which is preliminary data.</text>
</comment>
<dbReference type="NCBIfam" id="TIGR00945">
    <property type="entry name" value="tatC"/>
    <property type="match status" value="1"/>
</dbReference>
<dbReference type="PRINTS" id="PR01840">
    <property type="entry name" value="TATCFAMILY"/>
</dbReference>
<evidence type="ECO:0000256" key="2">
    <source>
        <dbReference type="ARBA" id="ARBA00022692"/>
    </source>
</evidence>
<dbReference type="Pfam" id="PF00902">
    <property type="entry name" value="TatC"/>
    <property type="match status" value="1"/>
</dbReference>
<keyword evidence="5" id="KW-0813">Transport</keyword>
<gene>
    <name evidence="5" type="primary">tatC</name>
    <name evidence="6" type="ORF">C7377_1303</name>
</gene>
<dbReference type="GO" id="GO:0043953">
    <property type="term" value="P:protein transport by the Tat complex"/>
    <property type="evidence" value="ECO:0007669"/>
    <property type="project" value="UniProtKB-UniRule"/>
</dbReference>
<accession>A0A7L4UPA6</accession>
<keyword evidence="3 5" id="KW-1133">Transmembrane helix</keyword>
<evidence type="ECO:0000256" key="5">
    <source>
        <dbReference type="HAMAP-Rule" id="MF_00902"/>
    </source>
</evidence>
<evidence type="ECO:0000313" key="7">
    <source>
        <dbReference type="Proteomes" id="UP000251835"/>
    </source>
</evidence>
<comment type="similarity">
    <text evidence="5">Belongs to the TatC family.</text>
</comment>
<comment type="subunit">
    <text evidence="5">Forms a complex with TatA.</text>
</comment>
<keyword evidence="4 5" id="KW-0472">Membrane</keyword>
<evidence type="ECO:0000256" key="1">
    <source>
        <dbReference type="ARBA" id="ARBA00004141"/>
    </source>
</evidence>
<evidence type="ECO:0000256" key="4">
    <source>
        <dbReference type="ARBA" id="ARBA00023136"/>
    </source>
</evidence>
<dbReference type="PANTHER" id="PTHR30371">
    <property type="entry name" value="SEC-INDEPENDENT PROTEIN TRANSLOCASE PROTEIN TATC"/>
    <property type="match status" value="1"/>
</dbReference>
<proteinExistence type="inferred from homology"/>
<evidence type="ECO:0000313" key="6">
    <source>
        <dbReference type="EMBL" id="PVX50973.1"/>
    </source>
</evidence>
<keyword evidence="7" id="KW-1185">Reference proteome</keyword>
<feature type="transmembrane region" description="Helical" evidence="5">
    <location>
        <begin position="216"/>
        <end position="232"/>
    </location>
</feature>
<name>A0A7L4UPA6_BALHA</name>
<comment type="subcellular location">
    <subcellularLocation>
        <location evidence="5">Cell membrane</location>
        <topology evidence="5">Multi-pass membrane protein</topology>
    </subcellularLocation>
    <subcellularLocation>
        <location evidence="1">Membrane</location>
        <topology evidence="1">Multi-pass membrane protein</topology>
    </subcellularLocation>
</comment>
<dbReference type="RefSeq" id="WP_116496521.1">
    <property type="nucleotide sequence ID" value="NZ_QENZ01000004.1"/>
</dbReference>
<dbReference type="AlphaFoldDB" id="A0A7L4UPA6"/>
<organism evidence="6 7">
    <name type="scientific">Balneicella halophila</name>
    <dbReference type="NCBI Taxonomy" id="1537566"/>
    <lineage>
        <taxon>Bacteria</taxon>
        <taxon>Pseudomonadati</taxon>
        <taxon>Bacteroidota</taxon>
        <taxon>Bacteroidia</taxon>
        <taxon>Bacteroidales</taxon>
        <taxon>Balneicellaceae</taxon>
        <taxon>Balneicella</taxon>
    </lineage>
</organism>
<dbReference type="OrthoDB" id="9777044at2"/>
<feature type="transmembrane region" description="Helical" evidence="5">
    <location>
        <begin position="21"/>
        <end position="39"/>
    </location>
</feature>
<keyword evidence="2 5" id="KW-0812">Transmembrane</keyword>
<dbReference type="HAMAP" id="MF_00902">
    <property type="entry name" value="TatC"/>
    <property type="match status" value="1"/>
</dbReference>
<dbReference type="GO" id="GO:0033281">
    <property type="term" value="C:TAT protein transport complex"/>
    <property type="evidence" value="ECO:0007669"/>
    <property type="project" value="UniProtKB-UniRule"/>
</dbReference>
<sequence length="272" mass="30566">MAKKSSDDMDFWEHLEDLRWHIIRAIVAVMGASVVAFIAKDFIFDIILLAPREPEFFTNKWLSDLSVSLDMPALQINKTALDLQSIQLSGQLGVHITVSLVAGIIFSFPYVFYQLWSFVSPALHKKEKRSARIAVATVSLLFFIGVLFGYFIIAPLAVDFLGTYRVSSAVENTINIKSYVGSMTSILLSSGIVFELPVLIYFLVKVGIVNARFLRKYRKHAVVLIMALSAILTPPDPFSLVLVCLPLLLLYELSIYIAVYVEKRRTKALVKK</sequence>
<protein>
    <recommendedName>
        <fullName evidence="5">Sec-independent protein translocase protein TatC</fullName>
    </recommendedName>
</protein>
<evidence type="ECO:0000256" key="3">
    <source>
        <dbReference type="ARBA" id="ARBA00022989"/>
    </source>
</evidence>
<comment type="function">
    <text evidence="5">Part of the twin-arginine translocation (Tat) system that transports large folded proteins containing a characteristic twin-arginine motif in their signal peptide across membranes.</text>
</comment>
<feature type="transmembrane region" description="Helical" evidence="5">
    <location>
        <begin position="238"/>
        <end position="261"/>
    </location>
</feature>
<keyword evidence="5" id="KW-1003">Cell membrane</keyword>
<keyword evidence="5" id="KW-0653">Protein transport</keyword>
<feature type="transmembrane region" description="Helical" evidence="5">
    <location>
        <begin position="133"/>
        <end position="158"/>
    </location>
</feature>
<keyword evidence="5" id="KW-0811">Translocation</keyword>
<feature type="transmembrane region" description="Helical" evidence="5">
    <location>
        <begin position="178"/>
        <end position="204"/>
    </location>
</feature>
<reference evidence="6 7" key="1">
    <citation type="submission" date="2018-05" db="EMBL/GenBank/DDBJ databases">
        <title>Genomic Encyclopedia of Type Strains, Phase IV (KMG-IV): sequencing the most valuable type-strain genomes for metagenomic binning, comparative biology and taxonomic classification.</title>
        <authorList>
            <person name="Goeker M."/>
        </authorList>
    </citation>
    <scope>NUCLEOTIDE SEQUENCE [LARGE SCALE GENOMIC DNA]</scope>
    <source>
        <strain evidence="6 7">DSM 28579</strain>
    </source>
</reference>
<dbReference type="InterPro" id="IPR002033">
    <property type="entry name" value="TatC"/>
</dbReference>
<dbReference type="GO" id="GO:0065002">
    <property type="term" value="P:intracellular protein transmembrane transport"/>
    <property type="evidence" value="ECO:0007669"/>
    <property type="project" value="TreeGrafter"/>
</dbReference>